<name>A0ACC3CA53_PYRYE</name>
<dbReference type="Proteomes" id="UP000798662">
    <property type="component" value="Chromosome 3"/>
</dbReference>
<organism evidence="1 2">
    <name type="scientific">Pyropia yezoensis</name>
    <name type="common">Susabi-nori</name>
    <name type="synonym">Porphyra yezoensis</name>
    <dbReference type="NCBI Taxonomy" id="2788"/>
    <lineage>
        <taxon>Eukaryota</taxon>
        <taxon>Rhodophyta</taxon>
        <taxon>Bangiophyceae</taxon>
        <taxon>Bangiales</taxon>
        <taxon>Bangiaceae</taxon>
        <taxon>Pyropia</taxon>
    </lineage>
</organism>
<accession>A0ACC3CA53</accession>
<proteinExistence type="predicted"/>
<sequence length="426" mass="46506">MGRMAAFAAPAPLAGARSLRSSSAISAPLSASSFHGSSVTAAAAASPVPRTRRSTLRMQKSELALEDDLIFVKPDPTKKTLRIGVVGAGRIGQVHATNITFRLKNAHLVGVSSGSRELAERCSLDHGCQPYTDYDEMLENPELDAVCICSASNQHTAQIIKAAEAGKHIFCEKPIDLNLEEVDRALMAVRKAGVKLQVGFNRRFDQNYARVRRGVSSGEIGKPHMLHITSRDPSPPPLEYVKNSGGIWLDCSIHDFDMARFLVADEVEEVYTLGQNNLNPDFEQYGDVDTSLVTMKFKGGCLASVDNSRQAVYGYDQRCEVFGEGGSISINNNYPNSAVISTSKQIKRDLPMHFFMDRYSASFITEMSDFCDCVLEDKPIPCTGLDGRAPVVIALAAKKSYELGRPVKLSEVDRPLPAELEGWDGQ</sequence>
<gene>
    <name evidence="1" type="ORF">I4F81_009572</name>
</gene>
<evidence type="ECO:0000313" key="2">
    <source>
        <dbReference type="Proteomes" id="UP000798662"/>
    </source>
</evidence>
<evidence type="ECO:0000313" key="1">
    <source>
        <dbReference type="EMBL" id="KAK1867062.1"/>
    </source>
</evidence>
<dbReference type="EMBL" id="CM020620">
    <property type="protein sequence ID" value="KAK1867062.1"/>
    <property type="molecule type" value="Genomic_DNA"/>
</dbReference>
<protein>
    <submittedName>
        <fullName evidence="1">Uncharacterized protein</fullName>
    </submittedName>
</protein>
<comment type="caution">
    <text evidence="1">The sequence shown here is derived from an EMBL/GenBank/DDBJ whole genome shotgun (WGS) entry which is preliminary data.</text>
</comment>
<reference evidence="1" key="1">
    <citation type="submission" date="2019-11" db="EMBL/GenBank/DDBJ databases">
        <title>Nori genome reveals adaptations in red seaweeds to the harsh intertidal environment.</title>
        <authorList>
            <person name="Wang D."/>
            <person name="Mao Y."/>
        </authorList>
    </citation>
    <scope>NUCLEOTIDE SEQUENCE</scope>
    <source>
        <tissue evidence="1">Gametophyte</tissue>
    </source>
</reference>
<keyword evidence="2" id="KW-1185">Reference proteome</keyword>